<protein>
    <submittedName>
        <fullName evidence="2">GNAT family N-acetyltransferase</fullName>
    </submittedName>
</protein>
<dbReference type="CDD" id="cd04301">
    <property type="entry name" value="NAT_SF"/>
    <property type="match status" value="1"/>
</dbReference>
<dbReference type="AlphaFoldDB" id="A0A5C6VZD5"/>
<dbReference type="Gene3D" id="3.40.630.30">
    <property type="match status" value="1"/>
</dbReference>
<organism evidence="2 3">
    <name type="scientific">Metabacillus litoralis</name>
    <dbReference type="NCBI Taxonomy" id="152268"/>
    <lineage>
        <taxon>Bacteria</taxon>
        <taxon>Bacillati</taxon>
        <taxon>Bacillota</taxon>
        <taxon>Bacilli</taxon>
        <taxon>Bacillales</taxon>
        <taxon>Bacillaceae</taxon>
        <taxon>Metabacillus</taxon>
    </lineage>
</organism>
<reference evidence="2 3" key="1">
    <citation type="journal article" date="2005" name="Int. J. Syst. Evol. Microbiol.">
        <title>Bacillus litoralis sp. nov., isolated from a tidal flat of the Yellow Sea in Korea.</title>
        <authorList>
            <person name="Yoon J.H."/>
            <person name="Oh T.K."/>
        </authorList>
    </citation>
    <scope>NUCLEOTIDE SEQUENCE [LARGE SCALE GENOMIC DNA]</scope>
    <source>
        <strain evidence="2 3">SW-211</strain>
    </source>
</reference>
<dbReference type="PROSITE" id="PS51186">
    <property type="entry name" value="GNAT"/>
    <property type="match status" value="1"/>
</dbReference>
<dbReference type="PANTHER" id="PTHR43415:SF3">
    <property type="entry name" value="GNAT-FAMILY ACETYLTRANSFERASE"/>
    <property type="match status" value="1"/>
</dbReference>
<sequence>MISVVFEKVSEEKLHIVHEIVSSNKKYNVLENGNELRSNEELKEEFLNSHSHSFFIKNEDRYVGIVDYIDENPKDKYPWLGLLMIRGDEHGKGYGKSAYQLYENHLKETGRTAIRIGILRGNKQAKSFWESRGFHYVETKPFKNGKQVDCYQKDIG</sequence>
<dbReference type="InterPro" id="IPR000182">
    <property type="entry name" value="GNAT_dom"/>
</dbReference>
<gene>
    <name evidence="2" type="ORF">FS935_16310</name>
</gene>
<keyword evidence="3" id="KW-1185">Reference proteome</keyword>
<evidence type="ECO:0000313" key="2">
    <source>
        <dbReference type="EMBL" id="TXC89446.1"/>
    </source>
</evidence>
<dbReference type="OrthoDB" id="9782266at2"/>
<comment type="caution">
    <text evidence="2">The sequence shown here is derived from an EMBL/GenBank/DDBJ whole genome shotgun (WGS) entry which is preliminary data.</text>
</comment>
<accession>A0A5C6VZD5</accession>
<dbReference type="GO" id="GO:0016747">
    <property type="term" value="F:acyltransferase activity, transferring groups other than amino-acyl groups"/>
    <property type="evidence" value="ECO:0007669"/>
    <property type="project" value="InterPro"/>
</dbReference>
<evidence type="ECO:0000259" key="1">
    <source>
        <dbReference type="PROSITE" id="PS51186"/>
    </source>
</evidence>
<dbReference type="EMBL" id="VOQF01000009">
    <property type="protein sequence ID" value="TXC89446.1"/>
    <property type="molecule type" value="Genomic_DNA"/>
</dbReference>
<dbReference type="SUPFAM" id="SSF55729">
    <property type="entry name" value="Acyl-CoA N-acyltransferases (Nat)"/>
    <property type="match status" value="1"/>
</dbReference>
<keyword evidence="2" id="KW-0808">Transferase</keyword>
<dbReference type="Proteomes" id="UP000321363">
    <property type="component" value="Unassembled WGS sequence"/>
</dbReference>
<feature type="domain" description="N-acetyltransferase" evidence="1">
    <location>
        <begin position="4"/>
        <end position="156"/>
    </location>
</feature>
<dbReference type="InterPro" id="IPR016181">
    <property type="entry name" value="Acyl_CoA_acyltransferase"/>
</dbReference>
<evidence type="ECO:0000313" key="3">
    <source>
        <dbReference type="Proteomes" id="UP000321363"/>
    </source>
</evidence>
<name>A0A5C6VZD5_9BACI</name>
<dbReference type="RefSeq" id="WP_146949712.1">
    <property type="nucleotide sequence ID" value="NZ_VOQF01000009.1"/>
</dbReference>
<dbReference type="PANTHER" id="PTHR43415">
    <property type="entry name" value="SPERMIDINE N(1)-ACETYLTRANSFERASE"/>
    <property type="match status" value="1"/>
</dbReference>
<dbReference type="Pfam" id="PF00583">
    <property type="entry name" value="Acetyltransf_1"/>
    <property type="match status" value="1"/>
</dbReference>
<proteinExistence type="predicted"/>